<dbReference type="OrthoDB" id="9908091at2759"/>
<feature type="transmembrane region" description="Helical" evidence="9">
    <location>
        <begin position="189"/>
        <end position="210"/>
    </location>
</feature>
<dbReference type="Ensembl" id="ENSLBET00000032328.1">
    <property type="protein sequence ID" value="ENSLBEP00000030911.1"/>
    <property type="gene ID" value="ENSLBEG00000023355.1"/>
</dbReference>
<proteinExistence type="predicted"/>
<evidence type="ECO:0000313" key="11">
    <source>
        <dbReference type="Ensembl" id="ENSLBEP00000030911.1"/>
    </source>
</evidence>
<evidence type="ECO:0000256" key="4">
    <source>
        <dbReference type="ARBA" id="ARBA00022989"/>
    </source>
</evidence>
<evidence type="ECO:0000256" key="6">
    <source>
        <dbReference type="ARBA" id="ARBA00023157"/>
    </source>
</evidence>
<evidence type="ECO:0000256" key="1">
    <source>
        <dbReference type="ARBA" id="ARBA00004479"/>
    </source>
</evidence>
<dbReference type="GO" id="GO:0042129">
    <property type="term" value="P:regulation of T cell proliferation"/>
    <property type="evidence" value="ECO:0007669"/>
    <property type="project" value="InterPro"/>
</dbReference>
<dbReference type="Proteomes" id="UP000261660">
    <property type="component" value="Unplaced"/>
</dbReference>
<dbReference type="PANTHER" id="PTHR11494">
    <property type="entry name" value="CYTOTOXIC T-LYMPHOCYTE PROTEIN"/>
    <property type="match status" value="1"/>
</dbReference>
<keyword evidence="8" id="KW-0393">Immunoglobulin domain</keyword>
<dbReference type="PANTHER" id="PTHR11494:SF8">
    <property type="entry name" value="CYTOTOXIC T-LYMPHOCYTE PROTEIN 4"/>
    <property type="match status" value="1"/>
</dbReference>
<comment type="subcellular location">
    <subcellularLocation>
        <location evidence="1">Membrane</location>
        <topology evidence="1">Single-pass type I membrane protein</topology>
    </subcellularLocation>
</comment>
<feature type="signal peptide" evidence="10">
    <location>
        <begin position="1"/>
        <end position="25"/>
    </location>
</feature>
<evidence type="ECO:0000256" key="5">
    <source>
        <dbReference type="ARBA" id="ARBA00023136"/>
    </source>
</evidence>
<dbReference type="InterPro" id="IPR040216">
    <property type="entry name" value="CTLA4/CD28"/>
</dbReference>
<dbReference type="GO" id="GO:0009897">
    <property type="term" value="C:external side of plasma membrane"/>
    <property type="evidence" value="ECO:0007669"/>
    <property type="project" value="TreeGrafter"/>
</dbReference>
<evidence type="ECO:0000256" key="7">
    <source>
        <dbReference type="ARBA" id="ARBA00023180"/>
    </source>
</evidence>
<dbReference type="GeneTree" id="ENSGT00940000174369"/>
<dbReference type="AlphaFoldDB" id="A0A3Q3GCI1"/>
<dbReference type="GO" id="GO:0050852">
    <property type="term" value="P:T cell receptor signaling pathway"/>
    <property type="evidence" value="ECO:0007669"/>
    <property type="project" value="TreeGrafter"/>
</dbReference>
<keyword evidence="5 9" id="KW-0472">Membrane</keyword>
<keyword evidence="7" id="KW-0325">Glycoprotein</keyword>
<accession>A0A3Q3GCI1</accession>
<name>A0A3Q3GCI1_9LABR</name>
<evidence type="ECO:0000256" key="9">
    <source>
        <dbReference type="SAM" id="Phobius"/>
    </source>
</evidence>
<evidence type="ECO:0000256" key="10">
    <source>
        <dbReference type="SAM" id="SignalP"/>
    </source>
</evidence>
<keyword evidence="2 9" id="KW-0812">Transmembrane</keyword>
<keyword evidence="3 10" id="KW-0732">Signal</keyword>
<organism evidence="11 12">
    <name type="scientific">Labrus bergylta</name>
    <name type="common">ballan wrasse</name>
    <dbReference type="NCBI Taxonomy" id="56723"/>
    <lineage>
        <taxon>Eukaryota</taxon>
        <taxon>Metazoa</taxon>
        <taxon>Chordata</taxon>
        <taxon>Craniata</taxon>
        <taxon>Vertebrata</taxon>
        <taxon>Euteleostomi</taxon>
        <taxon>Actinopterygii</taxon>
        <taxon>Neopterygii</taxon>
        <taxon>Teleostei</taxon>
        <taxon>Neoteleostei</taxon>
        <taxon>Acanthomorphata</taxon>
        <taxon>Eupercaria</taxon>
        <taxon>Labriformes</taxon>
        <taxon>Labridae</taxon>
        <taxon>Labrus</taxon>
    </lineage>
</organism>
<keyword evidence="6" id="KW-1015">Disulfide bond</keyword>
<protein>
    <submittedName>
        <fullName evidence="11">Cytotoxic T-lymphocyte protein 4-like</fullName>
    </submittedName>
</protein>
<sequence length="239" mass="26577">MFLTRCVMVWSVWTALSLCVPVRSALEVIQPYRVVSTNGTAQVRCVIKPPTFSHLSKPSHSLPSNLPDPEDLRVTLLKGLHGTQVFCWFMLNLTQQRETVVEKEGRVQCSAQLGEGAVELTVSGLQATDTDLYRCQIQVFFPPPYRRLRGNGTLVHVLGNSDCPVQEAQRQTALRDEDEEEDGERLAPASVPVVVLVILVTCALLFIIYLQALQCQRGRREIVRPAPGVLYKGEAAFSC</sequence>
<evidence type="ECO:0000313" key="12">
    <source>
        <dbReference type="Proteomes" id="UP000261660"/>
    </source>
</evidence>
<dbReference type="InterPro" id="IPR013783">
    <property type="entry name" value="Ig-like_fold"/>
</dbReference>
<keyword evidence="4 9" id="KW-1133">Transmembrane helix</keyword>
<reference evidence="11" key="1">
    <citation type="submission" date="2025-08" db="UniProtKB">
        <authorList>
            <consortium name="Ensembl"/>
        </authorList>
    </citation>
    <scope>IDENTIFICATION</scope>
</reference>
<dbReference type="Gene3D" id="2.60.40.10">
    <property type="entry name" value="Immunoglobulins"/>
    <property type="match status" value="1"/>
</dbReference>
<evidence type="ECO:0000256" key="2">
    <source>
        <dbReference type="ARBA" id="ARBA00022692"/>
    </source>
</evidence>
<feature type="chain" id="PRO_5018623593" evidence="10">
    <location>
        <begin position="26"/>
        <end position="239"/>
    </location>
</feature>
<dbReference type="STRING" id="56723.ENSLBEP00000030911"/>
<evidence type="ECO:0000256" key="8">
    <source>
        <dbReference type="ARBA" id="ARBA00023319"/>
    </source>
</evidence>
<dbReference type="SUPFAM" id="SSF48726">
    <property type="entry name" value="Immunoglobulin"/>
    <property type="match status" value="1"/>
</dbReference>
<dbReference type="InterPro" id="IPR036179">
    <property type="entry name" value="Ig-like_dom_sf"/>
</dbReference>
<evidence type="ECO:0000256" key="3">
    <source>
        <dbReference type="ARBA" id="ARBA00022729"/>
    </source>
</evidence>
<dbReference type="InParanoid" id="A0A3Q3GCI1"/>
<reference evidence="11" key="2">
    <citation type="submission" date="2025-09" db="UniProtKB">
        <authorList>
            <consortium name="Ensembl"/>
        </authorList>
    </citation>
    <scope>IDENTIFICATION</scope>
</reference>
<keyword evidence="12" id="KW-1185">Reference proteome</keyword>